<dbReference type="PANTHER" id="PTHR36417">
    <property type="entry name" value="SELENOPROTEIN DOMAIN PROTEIN (AFU_ORTHOLOGUE AFUA_1G05220)"/>
    <property type="match status" value="1"/>
</dbReference>
<evidence type="ECO:0008006" key="4">
    <source>
        <dbReference type="Google" id="ProtNLM"/>
    </source>
</evidence>
<dbReference type="SUPFAM" id="SSF52833">
    <property type="entry name" value="Thioredoxin-like"/>
    <property type="match status" value="1"/>
</dbReference>
<dbReference type="InterPro" id="IPR011893">
    <property type="entry name" value="Selenoprotein_Rdx-typ"/>
</dbReference>
<name>A0A507EAB5_9FUNG</name>
<dbReference type="NCBIfam" id="TIGR02174">
    <property type="entry name" value="CXXU_selWTH"/>
    <property type="match status" value="1"/>
</dbReference>
<dbReference type="Gene3D" id="3.40.30.10">
    <property type="entry name" value="Glutaredoxin"/>
    <property type="match status" value="1"/>
</dbReference>
<dbReference type="Pfam" id="PF10262">
    <property type="entry name" value="Rdx"/>
    <property type="match status" value="1"/>
</dbReference>
<comment type="caution">
    <text evidence="2">The sequence shown here is derived from an EMBL/GenBank/DDBJ whole genome shotgun (WGS) entry which is preliminary data.</text>
</comment>
<proteinExistence type="predicted"/>
<evidence type="ECO:0000313" key="2">
    <source>
        <dbReference type="EMBL" id="TPX60235.1"/>
    </source>
</evidence>
<protein>
    <recommendedName>
        <fullName evidence="4">Selenoprotein W-related protein</fullName>
    </recommendedName>
</protein>
<reference evidence="2 3" key="1">
    <citation type="journal article" date="2019" name="Sci. Rep.">
        <title>Comparative genomics of chytrid fungi reveal insights into the obligate biotrophic and pathogenic lifestyle of Synchytrium endobioticum.</title>
        <authorList>
            <person name="van de Vossenberg B.T.L.H."/>
            <person name="Warris S."/>
            <person name="Nguyen H.D.T."/>
            <person name="van Gent-Pelzer M.P.E."/>
            <person name="Joly D.L."/>
            <person name="van de Geest H.C."/>
            <person name="Bonants P.J.M."/>
            <person name="Smith D.S."/>
            <person name="Levesque C.A."/>
            <person name="van der Lee T.A.J."/>
        </authorList>
    </citation>
    <scope>NUCLEOTIDE SEQUENCE [LARGE SCALE GENOMIC DNA]</scope>
    <source>
        <strain evidence="2 3">CBS 809.83</strain>
    </source>
</reference>
<dbReference type="Proteomes" id="UP000318582">
    <property type="component" value="Unassembled WGS sequence"/>
</dbReference>
<keyword evidence="3" id="KW-1185">Reference proteome</keyword>
<accession>A0A507EAB5</accession>
<dbReference type="EMBL" id="QEAQ01000017">
    <property type="protein sequence ID" value="TPX60235.1"/>
    <property type="molecule type" value="Genomic_DNA"/>
</dbReference>
<organism evidence="2 3">
    <name type="scientific">Powellomyces hirtus</name>
    <dbReference type="NCBI Taxonomy" id="109895"/>
    <lineage>
        <taxon>Eukaryota</taxon>
        <taxon>Fungi</taxon>
        <taxon>Fungi incertae sedis</taxon>
        <taxon>Chytridiomycota</taxon>
        <taxon>Chytridiomycota incertae sedis</taxon>
        <taxon>Chytridiomycetes</taxon>
        <taxon>Spizellomycetales</taxon>
        <taxon>Powellomycetaceae</taxon>
        <taxon>Powellomyces</taxon>
    </lineage>
</organism>
<sequence length="116" mass="12978">MADSEPTPQPMKIKYPRIEIEYCPGCRWMLRAAWTAQELLTTFESTLGEIALQPGPSGTFAVRLVPGADASAAVLLWDRKTEGRFPELKDLKQRVRDWVAPEKNLGHSDKKPVDGV</sequence>
<gene>
    <name evidence="2" type="ORF">PhCBS80983_g01908</name>
</gene>
<dbReference type="AlphaFoldDB" id="A0A507EAB5"/>
<evidence type="ECO:0000313" key="3">
    <source>
        <dbReference type="Proteomes" id="UP000318582"/>
    </source>
</evidence>
<dbReference type="InterPro" id="IPR036249">
    <property type="entry name" value="Thioredoxin-like_sf"/>
</dbReference>
<keyword evidence="1" id="KW-0676">Redox-active center</keyword>
<evidence type="ECO:0000256" key="1">
    <source>
        <dbReference type="ARBA" id="ARBA00023284"/>
    </source>
</evidence>
<dbReference type="PANTHER" id="PTHR36417:SF2">
    <property type="entry name" value="SELENOPROTEIN DOMAIN PROTEIN (AFU_ORTHOLOGUE AFUA_1G05220)"/>
    <property type="match status" value="1"/>
</dbReference>